<dbReference type="GO" id="GO:0000155">
    <property type="term" value="F:phosphorelay sensor kinase activity"/>
    <property type="evidence" value="ECO:0007669"/>
    <property type="project" value="InterPro"/>
</dbReference>
<evidence type="ECO:0000256" key="7">
    <source>
        <dbReference type="ARBA" id="ARBA00022777"/>
    </source>
</evidence>
<feature type="domain" description="Histidine kinase" evidence="12">
    <location>
        <begin position="260"/>
        <end position="471"/>
    </location>
</feature>
<evidence type="ECO:0000256" key="9">
    <source>
        <dbReference type="ARBA" id="ARBA00023012"/>
    </source>
</evidence>
<dbReference type="PROSITE" id="PS50109">
    <property type="entry name" value="HIS_KIN"/>
    <property type="match status" value="1"/>
</dbReference>
<evidence type="ECO:0000256" key="6">
    <source>
        <dbReference type="ARBA" id="ARBA00022692"/>
    </source>
</evidence>
<evidence type="ECO:0000256" key="2">
    <source>
        <dbReference type="ARBA" id="ARBA00004236"/>
    </source>
</evidence>
<proteinExistence type="predicted"/>
<feature type="transmembrane region" description="Helical" evidence="11">
    <location>
        <begin position="32"/>
        <end position="53"/>
    </location>
</feature>
<dbReference type="Proteomes" id="UP000275225">
    <property type="component" value="Unassembled WGS sequence"/>
</dbReference>
<evidence type="ECO:0000313" key="15">
    <source>
        <dbReference type="Proteomes" id="UP000275225"/>
    </source>
</evidence>
<name>A0A3N6ZD98_9ACTN</name>
<dbReference type="EMBL" id="RQJX01000008">
    <property type="protein sequence ID" value="RQN08151.1"/>
    <property type="molecule type" value="Genomic_DNA"/>
</dbReference>
<keyword evidence="10 11" id="KW-0472">Membrane</keyword>
<dbReference type="OrthoDB" id="9786919at2"/>
<dbReference type="InterPro" id="IPR004358">
    <property type="entry name" value="Sig_transdc_His_kin-like_C"/>
</dbReference>
<dbReference type="InterPro" id="IPR003594">
    <property type="entry name" value="HATPase_dom"/>
</dbReference>
<dbReference type="InterPro" id="IPR003660">
    <property type="entry name" value="HAMP_dom"/>
</dbReference>
<dbReference type="Pfam" id="PF02518">
    <property type="entry name" value="HATPase_c"/>
    <property type="match status" value="1"/>
</dbReference>
<dbReference type="InterPro" id="IPR003661">
    <property type="entry name" value="HisK_dim/P_dom"/>
</dbReference>
<dbReference type="GO" id="GO:0005886">
    <property type="term" value="C:plasma membrane"/>
    <property type="evidence" value="ECO:0007669"/>
    <property type="project" value="UniProtKB-SubCell"/>
</dbReference>
<evidence type="ECO:0000256" key="1">
    <source>
        <dbReference type="ARBA" id="ARBA00000085"/>
    </source>
</evidence>
<dbReference type="SUPFAM" id="SSF47384">
    <property type="entry name" value="Homodimeric domain of signal transducing histidine kinase"/>
    <property type="match status" value="1"/>
</dbReference>
<evidence type="ECO:0000256" key="5">
    <source>
        <dbReference type="ARBA" id="ARBA00022679"/>
    </source>
</evidence>
<evidence type="ECO:0000259" key="12">
    <source>
        <dbReference type="PROSITE" id="PS50109"/>
    </source>
</evidence>
<feature type="transmembrane region" description="Helical" evidence="11">
    <location>
        <begin position="174"/>
        <end position="197"/>
    </location>
</feature>
<protein>
    <recommendedName>
        <fullName evidence="3">histidine kinase</fullName>
        <ecNumber evidence="3">2.7.13.3</ecNumber>
    </recommendedName>
</protein>
<keyword evidence="6 11" id="KW-0812">Transmembrane</keyword>
<dbReference type="EC" id="2.7.13.3" evidence="3"/>
<organism evidence="14 15">
    <name type="scientific">Aeromicrobium camelliae</name>
    <dbReference type="NCBI Taxonomy" id="1538144"/>
    <lineage>
        <taxon>Bacteria</taxon>
        <taxon>Bacillati</taxon>
        <taxon>Actinomycetota</taxon>
        <taxon>Actinomycetes</taxon>
        <taxon>Propionibacteriales</taxon>
        <taxon>Nocardioidaceae</taxon>
        <taxon>Aeromicrobium</taxon>
    </lineage>
</organism>
<comment type="subcellular location">
    <subcellularLocation>
        <location evidence="2">Cell membrane</location>
    </subcellularLocation>
</comment>
<dbReference type="FunFam" id="3.30.565.10:FF:000006">
    <property type="entry name" value="Sensor histidine kinase WalK"/>
    <property type="match status" value="1"/>
</dbReference>
<accession>A0A3N6ZD98</accession>
<evidence type="ECO:0000256" key="11">
    <source>
        <dbReference type="SAM" id="Phobius"/>
    </source>
</evidence>
<comment type="catalytic activity">
    <reaction evidence="1">
        <text>ATP + protein L-histidine = ADP + protein N-phospho-L-histidine.</text>
        <dbReference type="EC" id="2.7.13.3"/>
    </reaction>
</comment>
<evidence type="ECO:0000256" key="8">
    <source>
        <dbReference type="ARBA" id="ARBA00022989"/>
    </source>
</evidence>
<keyword evidence="8 11" id="KW-1133">Transmembrane helix</keyword>
<keyword evidence="4" id="KW-0597">Phosphoprotein</keyword>
<dbReference type="SMART" id="SM00304">
    <property type="entry name" value="HAMP"/>
    <property type="match status" value="1"/>
</dbReference>
<dbReference type="PRINTS" id="PR00344">
    <property type="entry name" value="BCTRLSENSOR"/>
</dbReference>
<dbReference type="SUPFAM" id="SSF158472">
    <property type="entry name" value="HAMP domain-like"/>
    <property type="match status" value="1"/>
</dbReference>
<evidence type="ECO:0000256" key="4">
    <source>
        <dbReference type="ARBA" id="ARBA00022553"/>
    </source>
</evidence>
<dbReference type="Pfam" id="PF00512">
    <property type="entry name" value="HisKA"/>
    <property type="match status" value="1"/>
</dbReference>
<comment type="caution">
    <text evidence="14">The sequence shown here is derived from an EMBL/GenBank/DDBJ whole genome shotgun (WGS) entry which is preliminary data.</text>
</comment>
<evidence type="ECO:0000313" key="14">
    <source>
        <dbReference type="EMBL" id="RQN08151.1"/>
    </source>
</evidence>
<dbReference type="Gene3D" id="1.10.287.130">
    <property type="match status" value="1"/>
</dbReference>
<dbReference type="InterPro" id="IPR005467">
    <property type="entry name" value="His_kinase_dom"/>
</dbReference>
<keyword evidence="9" id="KW-0902">Two-component regulatory system</keyword>
<evidence type="ECO:0000259" key="13">
    <source>
        <dbReference type="PROSITE" id="PS50885"/>
    </source>
</evidence>
<dbReference type="Pfam" id="PF00672">
    <property type="entry name" value="HAMP"/>
    <property type="match status" value="1"/>
</dbReference>
<evidence type="ECO:0000256" key="10">
    <source>
        <dbReference type="ARBA" id="ARBA00023136"/>
    </source>
</evidence>
<sequence>MSMARDAADRLLDWLHDALSPITSRLSLAGRVAILTTVSVALVLTSLSTLLYVTVRSEFIDSVDEALVNRANDAVAAGLSASALSDPGTQQLLDLMGIRTVFVRSGGGFFQQGNDGIPYGIDELGVALGQEQQSARTVELAGERYRVVAVQAGPGRAFVLAQSMESTQQALDRLAVVLVLACFAGIALAGAAGWAVASNGLRPVRRLTAATERIASTGDLGPIEVWGTRDDELARLTRSFNAMLQALDASQSRERQLIADAGHELRTPLTSLRTNIELLRQATGDPDRKLSADSQRELMDDVRAQLDELTTLIGDLVELARDEPLHRDPEPLDLAEVVNQSVARVRLRAPELSFDVELDDSRVVGESQSLERAVTNLLDNAAKWSPPGGTVTVRLDAGVLTISDEGPGIAEEDLPHVFQRFYRSTAARSLPGSGLGLSIVQRAADRHGGSVEVESTVGRGTTFTLRLPLAPASEG</sequence>
<dbReference type="AlphaFoldDB" id="A0A3N6ZD98"/>
<dbReference type="PANTHER" id="PTHR45436">
    <property type="entry name" value="SENSOR HISTIDINE KINASE YKOH"/>
    <property type="match status" value="1"/>
</dbReference>
<dbReference type="Gene3D" id="3.30.565.10">
    <property type="entry name" value="Histidine kinase-like ATPase, C-terminal domain"/>
    <property type="match status" value="1"/>
</dbReference>
<dbReference type="Gene3D" id="6.10.340.10">
    <property type="match status" value="1"/>
</dbReference>
<dbReference type="PANTHER" id="PTHR45436:SF5">
    <property type="entry name" value="SENSOR HISTIDINE KINASE TRCS"/>
    <property type="match status" value="1"/>
</dbReference>
<gene>
    <name evidence="14" type="ORF">EHW97_07485</name>
</gene>
<dbReference type="SMART" id="SM00388">
    <property type="entry name" value="HisKA"/>
    <property type="match status" value="1"/>
</dbReference>
<evidence type="ECO:0000256" key="3">
    <source>
        <dbReference type="ARBA" id="ARBA00012438"/>
    </source>
</evidence>
<dbReference type="CDD" id="cd00082">
    <property type="entry name" value="HisKA"/>
    <property type="match status" value="1"/>
</dbReference>
<dbReference type="SMART" id="SM00387">
    <property type="entry name" value="HATPase_c"/>
    <property type="match status" value="1"/>
</dbReference>
<reference evidence="14 15" key="1">
    <citation type="submission" date="2018-11" db="EMBL/GenBank/DDBJ databases">
        <authorList>
            <person name="Li F."/>
        </authorList>
    </citation>
    <scope>NUCLEOTIDE SEQUENCE [LARGE SCALE GENOMIC DNA]</scope>
    <source>
        <strain evidence="14 15">YS17T</strain>
    </source>
</reference>
<dbReference type="InterPro" id="IPR036890">
    <property type="entry name" value="HATPase_C_sf"/>
</dbReference>
<dbReference type="CDD" id="cd00075">
    <property type="entry name" value="HATPase"/>
    <property type="match status" value="1"/>
</dbReference>
<keyword evidence="7 14" id="KW-0418">Kinase</keyword>
<dbReference type="SUPFAM" id="SSF55874">
    <property type="entry name" value="ATPase domain of HSP90 chaperone/DNA topoisomerase II/histidine kinase"/>
    <property type="match status" value="1"/>
</dbReference>
<dbReference type="InterPro" id="IPR050428">
    <property type="entry name" value="TCS_sensor_his_kinase"/>
</dbReference>
<feature type="domain" description="HAMP" evidence="13">
    <location>
        <begin position="198"/>
        <end position="252"/>
    </location>
</feature>
<keyword evidence="15" id="KW-1185">Reference proteome</keyword>
<dbReference type="CDD" id="cd06225">
    <property type="entry name" value="HAMP"/>
    <property type="match status" value="1"/>
</dbReference>
<dbReference type="PROSITE" id="PS50885">
    <property type="entry name" value="HAMP"/>
    <property type="match status" value="1"/>
</dbReference>
<dbReference type="InterPro" id="IPR036097">
    <property type="entry name" value="HisK_dim/P_sf"/>
</dbReference>
<keyword evidence="5" id="KW-0808">Transferase</keyword>